<dbReference type="InterPro" id="IPR033469">
    <property type="entry name" value="CYTH-like_dom_sf"/>
</dbReference>
<accession>A0A1B6NSC1</accession>
<dbReference type="PANTHER" id="PTHR39569:SF1">
    <property type="entry name" value="INORGANIC TRIPHOSPHATASE"/>
    <property type="match status" value="1"/>
</dbReference>
<organism evidence="2">
    <name type="scientific">marine sediment metagenome</name>
    <dbReference type="NCBI Taxonomy" id="412755"/>
    <lineage>
        <taxon>unclassified sequences</taxon>
        <taxon>metagenomes</taxon>
        <taxon>ecological metagenomes</taxon>
    </lineage>
</organism>
<proteinExistence type="predicted"/>
<gene>
    <name evidence="2" type="ORF">MGSAQ_002887</name>
</gene>
<feature type="domain" description="CYTH" evidence="1">
    <location>
        <begin position="1"/>
        <end position="81"/>
    </location>
</feature>
<comment type="caution">
    <text evidence="2">The sequence shown here is derived from an EMBL/GenBank/DDBJ whole genome shotgun (WGS) entry which is preliminary data.</text>
</comment>
<dbReference type="GO" id="GO:0050355">
    <property type="term" value="F:inorganic triphosphate phosphatase activity"/>
    <property type="evidence" value="ECO:0007669"/>
    <property type="project" value="InterPro"/>
</dbReference>
<dbReference type="InterPro" id="IPR023577">
    <property type="entry name" value="CYTH_domain"/>
</dbReference>
<dbReference type="EMBL" id="AYSL01001675">
    <property type="protein sequence ID" value="KTF05617.1"/>
    <property type="molecule type" value="Genomic_DNA"/>
</dbReference>
<dbReference type="PANTHER" id="PTHR39569">
    <property type="entry name" value="INORGANIC TRIPHOSPHATASE"/>
    <property type="match status" value="1"/>
</dbReference>
<dbReference type="InterPro" id="IPR039013">
    <property type="entry name" value="YgiF"/>
</dbReference>
<dbReference type="Pfam" id="PF01928">
    <property type="entry name" value="CYTH"/>
    <property type="match status" value="1"/>
</dbReference>
<reference evidence="2" key="1">
    <citation type="submission" date="2013-11" db="EMBL/GenBank/DDBJ databases">
        <title>Microbial diversity, functional groups and degradation webs in Northern and Southern Mediterranean and Red Sea marine crude oil polluted sites.</title>
        <authorList>
            <person name="Daffonchio D."/>
            <person name="Mapelli F."/>
            <person name="Ferrer M."/>
            <person name="Richter M."/>
            <person name="Cherif A."/>
            <person name="Malkawi H.I."/>
            <person name="Yakimov M.M."/>
            <person name="Abdel-Fattah Y.R."/>
            <person name="Blaghen M."/>
            <person name="Golyshin P.N."/>
            <person name="Kalogerakis N."/>
            <person name="Boon N."/>
            <person name="Magagnini M."/>
            <person name="Fava F."/>
        </authorList>
    </citation>
    <scope>NUCLEOTIDE SEQUENCE</scope>
</reference>
<sequence>MQEIELKFLVPQARLKGLMRQAKVKSSQTTMMSAHYFDTPKQELAKSGIGLRIRLEGDEWVQTIKAGGDGIAARLEHNMTL</sequence>
<dbReference type="SUPFAM" id="SSF55154">
    <property type="entry name" value="CYTH-like phosphatases"/>
    <property type="match status" value="1"/>
</dbReference>
<name>A0A1B6NSC1_9ZZZZ</name>
<feature type="non-terminal residue" evidence="2">
    <location>
        <position position="81"/>
    </location>
</feature>
<evidence type="ECO:0000259" key="1">
    <source>
        <dbReference type="PROSITE" id="PS51707"/>
    </source>
</evidence>
<dbReference type="GO" id="GO:0046872">
    <property type="term" value="F:metal ion binding"/>
    <property type="evidence" value="ECO:0007669"/>
    <property type="project" value="TreeGrafter"/>
</dbReference>
<dbReference type="Gene3D" id="2.40.320.10">
    <property type="entry name" value="Hypothetical Protein Pfu-838710-001"/>
    <property type="match status" value="1"/>
</dbReference>
<dbReference type="PROSITE" id="PS51707">
    <property type="entry name" value="CYTH"/>
    <property type="match status" value="1"/>
</dbReference>
<protein>
    <submittedName>
        <fullName evidence="2">Adenylate cyclase domain protein</fullName>
    </submittedName>
</protein>
<dbReference type="AlphaFoldDB" id="A0A1B6NSC1"/>
<evidence type="ECO:0000313" key="2">
    <source>
        <dbReference type="EMBL" id="KTF05617.1"/>
    </source>
</evidence>